<dbReference type="InterPro" id="IPR048258">
    <property type="entry name" value="Cyclins_cyclin-box"/>
</dbReference>
<evidence type="ECO:0000256" key="5">
    <source>
        <dbReference type="SAM" id="MobiDB-lite"/>
    </source>
</evidence>
<reference evidence="8" key="1">
    <citation type="submission" date="2021-09" db="EMBL/GenBank/DDBJ databases">
        <authorList>
            <consortium name="AG Swart"/>
            <person name="Singh M."/>
            <person name="Singh A."/>
            <person name="Seah K."/>
            <person name="Emmerich C."/>
        </authorList>
    </citation>
    <scope>NUCLEOTIDE SEQUENCE</scope>
    <source>
        <strain evidence="8">ATCC30299</strain>
    </source>
</reference>
<evidence type="ECO:0000256" key="1">
    <source>
        <dbReference type="ARBA" id="ARBA00022618"/>
    </source>
</evidence>
<feature type="domain" description="Cyclin-like" evidence="6">
    <location>
        <begin position="101"/>
        <end position="185"/>
    </location>
</feature>
<evidence type="ECO:0000256" key="2">
    <source>
        <dbReference type="ARBA" id="ARBA00023127"/>
    </source>
</evidence>
<feature type="compositionally biased region" description="Basic and acidic residues" evidence="5">
    <location>
        <begin position="16"/>
        <end position="25"/>
    </location>
</feature>
<dbReference type="InterPro" id="IPR036915">
    <property type="entry name" value="Cyclin-like_sf"/>
</dbReference>
<evidence type="ECO:0000259" key="6">
    <source>
        <dbReference type="SMART" id="SM00385"/>
    </source>
</evidence>
<dbReference type="InterPro" id="IPR006671">
    <property type="entry name" value="Cyclin_N"/>
</dbReference>
<protein>
    <recommendedName>
        <fullName evidence="10">Cyclin N-terminal domain-containing protein</fullName>
    </recommendedName>
</protein>
<keyword evidence="3" id="KW-0131">Cell cycle</keyword>
<feature type="domain" description="Cyclin-like" evidence="6">
    <location>
        <begin position="198"/>
        <end position="280"/>
    </location>
</feature>
<sequence>MNTSLNENENALVAETKIKPHDQSPKCKTRMPLRVFTPLSKPEFQPDIIDTVNLSDPQFLGEYAAEIYHNLYVYEDLASFNPDYIKNQPGLSYKMRAILIDWLVSVHLKFKLLTETLYLTVNYIDRYLEKRPVPKSNLQLVGATALFISCKYEEIIPVTVDDFVIITDKTYTRDQILVMERDMLAALDFNLTVVTTWRFLERLEMVAELDMKMSFFVRYLCELALVEYHMLKYKASMIAASAVYLCQKLHKIDPSWSARLVSCSRYNESELRACAKDLLILFQAAPKHSLVGVREKYSKSSFFEVAKLKII</sequence>
<gene>
    <name evidence="8" type="ORF">BSTOLATCC_MIC45742</name>
</gene>
<dbReference type="CDD" id="cd20507">
    <property type="entry name" value="CYCLIN_CCNB1-like_rpt1"/>
    <property type="match status" value="1"/>
</dbReference>
<keyword evidence="1" id="KW-0132">Cell division</keyword>
<dbReference type="GO" id="GO:0051301">
    <property type="term" value="P:cell division"/>
    <property type="evidence" value="ECO:0007669"/>
    <property type="project" value="UniProtKB-KW"/>
</dbReference>
<dbReference type="Pfam" id="PF02984">
    <property type="entry name" value="Cyclin_C"/>
    <property type="match status" value="1"/>
</dbReference>
<accession>A0AAU9JPP1</accession>
<dbReference type="InterPro" id="IPR004367">
    <property type="entry name" value="Cyclin_C-dom"/>
</dbReference>
<dbReference type="InterPro" id="IPR039361">
    <property type="entry name" value="Cyclin"/>
</dbReference>
<keyword evidence="2 4" id="KW-0195">Cyclin</keyword>
<evidence type="ECO:0000259" key="7">
    <source>
        <dbReference type="SMART" id="SM01332"/>
    </source>
</evidence>
<dbReference type="PROSITE" id="PS00292">
    <property type="entry name" value="CYCLINS"/>
    <property type="match status" value="1"/>
</dbReference>
<evidence type="ECO:0000256" key="4">
    <source>
        <dbReference type="RuleBase" id="RU000383"/>
    </source>
</evidence>
<dbReference type="Gene3D" id="1.10.472.10">
    <property type="entry name" value="Cyclin-like"/>
    <property type="match status" value="2"/>
</dbReference>
<dbReference type="GO" id="GO:0016538">
    <property type="term" value="F:cyclin-dependent protein serine/threonine kinase regulator activity"/>
    <property type="evidence" value="ECO:0007669"/>
    <property type="project" value="InterPro"/>
</dbReference>
<dbReference type="AlphaFoldDB" id="A0AAU9JPP1"/>
<dbReference type="FunFam" id="1.10.472.10:FF:000001">
    <property type="entry name" value="G2/mitotic-specific cyclin"/>
    <property type="match status" value="1"/>
</dbReference>
<proteinExistence type="inferred from homology"/>
<name>A0AAU9JPP1_9CILI</name>
<dbReference type="Pfam" id="PF00134">
    <property type="entry name" value="Cyclin_N"/>
    <property type="match status" value="1"/>
</dbReference>
<dbReference type="SUPFAM" id="SSF47954">
    <property type="entry name" value="Cyclin-like"/>
    <property type="match status" value="2"/>
</dbReference>
<dbReference type="PANTHER" id="PTHR10177">
    <property type="entry name" value="CYCLINS"/>
    <property type="match status" value="1"/>
</dbReference>
<dbReference type="EMBL" id="CAJZBQ010000045">
    <property type="protein sequence ID" value="CAG9328287.1"/>
    <property type="molecule type" value="Genomic_DNA"/>
</dbReference>
<evidence type="ECO:0000313" key="9">
    <source>
        <dbReference type="Proteomes" id="UP001162131"/>
    </source>
</evidence>
<dbReference type="GO" id="GO:0044772">
    <property type="term" value="P:mitotic cell cycle phase transition"/>
    <property type="evidence" value="ECO:0007669"/>
    <property type="project" value="InterPro"/>
</dbReference>
<dbReference type="SMART" id="SM00385">
    <property type="entry name" value="CYCLIN"/>
    <property type="match status" value="2"/>
</dbReference>
<organism evidence="8 9">
    <name type="scientific">Blepharisma stoltei</name>
    <dbReference type="NCBI Taxonomy" id="1481888"/>
    <lineage>
        <taxon>Eukaryota</taxon>
        <taxon>Sar</taxon>
        <taxon>Alveolata</taxon>
        <taxon>Ciliophora</taxon>
        <taxon>Postciliodesmatophora</taxon>
        <taxon>Heterotrichea</taxon>
        <taxon>Heterotrichida</taxon>
        <taxon>Blepharismidae</taxon>
        <taxon>Blepharisma</taxon>
    </lineage>
</organism>
<evidence type="ECO:0000313" key="8">
    <source>
        <dbReference type="EMBL" id="CAG9328287.1"/>
    </source>
</evidence>
<comment type="similarity">
    <text evidence="4">Belongs to the cyclin family.</text>
</comment>
<evidence type="ECO:0000256" key="3">
    <source>
        <dbReference type="ARBA" id="ARBA00023306"/>
    </source>
</evidence>
<evidence type="ECO:0008006" key="10">
    <source>
        <dbReference type="Google" id="ProtNLM"/>
    </source>
</evidence>
<dbReference type="SMART" id="SM01332">
    <property type="entry name" value="Cyclin_C"/>
    <property type="match status" value="1"/>
</dbReference>
<dbReference type="InterPro" id="IPR013763">
    <property type="entry name" value="Cyclin-like_dom"/>
</dbReference>
<dbReference type="PIRSF" id="PIRSF001771">
    <property type="entry name" value="Cyclin_A_B_D_E"/>
    <property type="match status" value="1"/>
</dbReference>
<feature type="region of interest" description="Disordered" evidence="5">
    <location>
        <begin position="1"/>
        <end position="25"/>
    </location>
</feature>
<dbReference type="InterPro" id="IPR046965">
    <property type="entry name" value="Cyclin_A/B-like"/>
</dbReference>
<comment type="caution">
    <text evidence="8">The sequence shown here is derived from an EMBL/GenBank/DDBJ whole genome shotgun (WGS) entry which is preliminary data.</text>
</comment>
<dbReference type="Proteomes" id="UP001162131">
    <property type="component" value="Unassembled WGS sequence"/>
</dbReference>
<feature type="domain" description="Cyclin C-terminal" evidence="7">
    <location>
        <begin position="194"/>
        <end position="311"/>
    </location>
</feature>
<keyword evidence="9" id="KW-1185">Reference proteome</keyword>